<comment type="cofactor">
    <cofactor evidence="2">
        <name>Zn(2+)</name>
        <dbReference type="ChEBI" id="CHEBI:29105"/>
    </cofactor>
</comment>
<dbReference type="InterPro" id="IPR038371">
    <property type="entry name" value="Cu_polyphenol_OxRdtase_sf"/>
</dbReference>
<evidence type="ECO:0000256" key="10">
    <source>
        <dbReference type="ARBA" id="ARBA00048968"/>
    </source>
</evidence>
<dbReference type="GO" id="GO:0016787">
    <property type="term" value="F:hydrolase activity"/>
    <property type="evidence" value="ECO:0007669"/>
    <property type="project" value="UniProtKB-KW"/>
</dbReference>
<evidence type="ECO:0000256" key="2">
    <source>
        <dbReference type="ARBA" id="ARBA00001947"/>
    </source>
</evidence>
<evidence type="ECO:0000256" key="9">
    <source>
        <dbReference type="ARBA" id="ARBA00047989"/>
    </source>
</evidence>
<dbReference type="Gene3D" id="3.60.140.10">
    <property type="entry name" value="CNF1/YfiH-like putative cysteine hydrolases"/>
    <property type="match status" value="1"/>
</dbReference>
<keyword evidence="14" id="KW-1185">Reference proteome</keyword>
<reference evidence="13" key="1">
    <citation type="submission" date="2019-11" db="EMBL/GenBank/DDBJ databases">
        <authorList>
            <person name="Li J."/>
        </authorList>
    </citation>
    <scope>NUCLEOTIDE SEQUENCE</scope>
    <source>
        <strain evidence="13">B6B</strain>
    </source>
</reference>
<evidence type="ECO:0000256" key="5">
    <source>
        <dbReference type="ARBA" id="ARBA00022679"/>
    </source>
</evidence>
<dbReference type="CDD" id="cd16833">
    <property type="entry name" value="YfiH"/>
    <property type="match status" value="1"/>
</dbReference>
<dbReference type="OrthoDB" id="4279at2"/>
<dbReference type="Pfam" id="PF02578">
    <property type="entry name" value="Cu-oxidase_4"/>
    <property type="match status" value="1"/>
</dbReference>
<keyword evidence="7" id="KW-0378">Hydrolase</keyword>
<dbReference type="NCBIfam" id="TIGR00726">
    <property type="entry name" value="peptidoglycan editing factor PgeF"/>
    <property type="match status" value="1"/>
</dbReference>
<evidence type="ECO:0000256" key="12">
    <source>
        <dbReference type="RuleBase" id="RU361274"/>
    </source>
</evidence>
<comment type="function">
    <text evidence="3">Purine nucleoside enzyme that catalyzes the phosphorolysis of adenosine and inosine nucleosides, yielding D-ribose 1-phosphate and the respective free bases, adenine and hypoxanthine. Also catalyzes the phosphorolysis of S-methyl-5'-thioadenosine into adenine and S-methyl-5-thio-alpha-D-ribose 1-phosphate. Also has adenosine deaminase activity.</text>
</comment>
<evidence type="ECO:0000256" key="8">
    <source>
        <dbReference type="ARBA" id="ARBA00022833"/>
    </source>
</evidence>
<evidence type="ECO:0000256" key="11">
    <source>
        <dbReference type="ARBA" id="ARBA00049893"/>
    </source>
</evidence>
<organism evidence="13 14">
    <name type="scientific">Aquibacillus halophilus</name>
    <dbReference type="NCBI Taxonomy" id="930132"/>
    <lineage>
        <taxon>Bacteria</taxon>
        <taxon>Bacillati</taxon>
        <taxon>Bacillota</taxon>
        <taxon>Bacilli</taxon>
        <taxon>Bacillales</taxon>
        <taxon>Bacillaceae</taxon>
        <taxon>Aquibacillus</taxon>
    </lineage>
</organism>
<comment type="caution">
    <text evidence="13">The sequence shown here is derived from an EMBL/GenBank/DDBJ whole genome shotgun (WGS) entry which is preliminary data.</text>
</comment>
<dbReference type="PANTHER" id="PTHR30616">
    <property type="entry name" value="UNCHARACTERIZED PROTEIN YFIH"/>
    <property type="match status" value="1"/>
</dbReference>
<dbReference type="PANTHER" id="PTHR30616:SF2">
    <property type="entry name" value="PURINE NUCLEOSIDE PHOSPHORYLASE LACC1"/>
    <property type="match status" value="1"/>
</dbReference>
<dbReference type="AlphaFoldDB" id="A0A6A8DH01"/>
<evidence type="ECO:0000256" key="4">
    <source>
        <dbReference type="ARBA" id="ARBA00007353"/>
    </source>
</evidence>
<evidence type="ECO:0000313" key="13">
    <source>
        <dbReference type="EMBL" id="MRH42177.1"/>
    </source>
</evidence>
<evidence type="ECO:0000256" key="3">
    <source>
        <dbReference type="ARBA" id="ARBA00003215"/>
    </source>
</evidence>
<comment type="similarity">
    <text evidence="4 12">Belongs to the purine nucleoside phosphorylase YfiH/LACC1 family.</text>
</comment>
<evidence type="ECO:0000256" key="1">
    <source>
        <dbReference type="ARBA" id="ARBA00000553"/>
    </source>
</evidence>
<keyword evidence="6" id="KW-0479">Metal-binding</keyword>
<comment type="catalytic activity">
    <reaction evidence="11">
        <text>S-methyl-5'-thioadenosine + phosphate = 5-(methylsulfanyl)-alpha-D-ribose 1-phosphate + adenine</text>
        <dbReference type="Rhea" id="RHEA:11852"/>
        <dbReference type="ChEBI" id="CHEBI:16708"/>
        <dbReference type="ChEBI" id="CHEBI:17509"/>
        <dbReference type="ChEBI" id="CHEBI:43474"/>
        <dbReference type="ChEBI" id="CHEBI:58533"/>
        <dbReference type="EC" id="2.4.2.28"/>
    </reaction>
    <physiologicalReaction direction="left-to-right" evidence="11">
        <dbReference type="Rhea" id="RHEA:11853"/>
    </physiologicalReaction>
</comment>
<sequence length="269" mass="30301">MEHFQKAEDSVLMIEKWVQMEPTLKVGFTTRSGGVSSSPFNSMNMGLHVADNYDDVLTNRTVLSDIINIPLDNWVMGEQVHGTDIVVIDQNHAGRGARTDQDALEGIDGIITNHTNILCTAFFADCVPLFFFDPKTKWIGVAHAGWRGTVDQMAMKMVNKLIEVGVNTRDLMVAIGPCISKLNYEVDDRVISNVPDQLKEKVVTRNEHGFLLDLQQLNKEYLVEAGILEENISVTNYCTYNDKEMFFSHRRDHGKTGRMLGFIGFSQEL</sequence>
<dbReference type="Proteomes" id="UP000799092">
    <property type="component" value="Unassembled WGS sequence"/>
</dbReference>
<dbReference type="GO" id="GO:0017061">
    <property type="term" value="F:S-methyl-5-thioadenosine phosphorylase activity"/>
    <property type="evidence" value="ECO:0007669"/>
    <property type="project" value="UniProtKB-EC"/>
</dbReference>
<keyword evidence="5" id="KW-0808">Transferase</keyword>
<comment type="catalytic activity">
    <reaction evidence="9">
        <text>adenosine + H2O + H(+) = inosine + NH4(+)</text>
        <dbReference type="Rhea" id="RHEA:24408"/>
        <dbReference type="ChEBI" id="CHEBI:15377"/>
        <dbReference type="ChEBI" id="CHEBI:15378"/>
        <dbReference type="ChEBI" id="CHEBI:16335"/>
        <dbReference type="ChEBI" id="CHEBI:17596"/>
        <dbReference type="ChEBI" id="CHEBI:28938"/>
        <dbReference type="EC" id="3.5.4.4"/>
    </reaction>
    <physiologicalReaction direction="left-to-right" evidence="9">
        <dbReference type="Rhea" id="RHEA:24409"/>
    </physiologicalReaction>
</comment>
<proteinExistence type="inferred from homology"/>
<name>A0A6A8DH01_9BACI</name>
<dbReference type="GO" id="GO:0005507">
    <property type="term" value="F:copper ion binding"/>
    <property type="evidence" value="ECO:0007669"/>
    <property type="project" value="TreeGrafter"/>
</dbReference>
<gene>
    <name evidence="13" type="primary">pgeF</name>
    <name evidence="13" type="ORF">GH741_05735</name>
</gene>
<dbReference type="SUPFAM" id="SSF64438">
    <property type="entry name" value="CNF1/YfiH-like putative cysteine hydrolases"/>
    <property type="match status" value="1"/>
</dbReference>
<dbReference type="InterPro" id="IPR003730">
    <property type="entry name" value="Cu_polyphenol_OxRdtase"/>
</dbReference>
<evidence type="ECO:0000256" key="6">
    <source>
        <dbReference type="ARBA" id="ARBA00022723"/>
    </source>
</evidence>
<dbReference type="InterPro" id="IPR011324">
    <property type="entry name" value="Cytotoxic_necrot_fac-like_cat"/>
</dbReference>
<protein>
    <recommendedName>
        <fullName evidence="12">Purine nucleoside phosphorylase</fullName>
    </recommendedName>
</protein>
<dbReference type="RefSeq" id="WP_153735835.1">
    <property type="nucleotide sequence ID" value="NZ_WJNG01000004.1"/>
</dbReference>
<dbReference type="EMBL" id="WJNG01000004">
    <property type="protein sequence ID" value="MRH42177.1"/>
    <property type="molecule type" value="Genomic_DNA"/>
</dbReference>
<comment type="catalytic activity">
    <reaction evidence="10">
        <text>adenosine + phosphate = alpha-D-ribose 1-phosphate + adenine</text>
        <dbReference type="Rhea" id="RHEA:27642"/>
        <dbReference type="ChEBI" id="CHEBI:16335"/>
        <dbReference type="ChEBI" id="CHEBI:16708"/>
        <dbReference type="ChEBI" id="CHEBI:43474"/>
        <dbReference type="ChEBI" id="CHEBI:57720"/>
        <dbReference type="EC" id="2.4.2.1"/>
    </reaction>
    <physiologicalReaction direction="left-to-right" evidence="10">
        <dbReference type="Rhea" id="RHEA:27643"/>
    </physiologicalReaction>
</comment>
<accession>A0A6A8DH01</accession>
<comment type="catalytic activity">
    <reaction evidence="1">
        <text>inosine + phosphate = alpha-D-ribose 1-phosphate + hypoxanthine</text>
        <dbReference type="Rhea" id="RHEA:27646"/>
        <dbReference type="ChEBI" id="CHEBI:17368"/>
        <dbReference type="ChEBI" id="CHEBI:17596"/>
        <dbReference type="ChEBI" id="CHEBI:43474"/>
        <dbReference type="ChEBI" id="CHEBI:57720"/>
        <dbReference type="EC" id="2.4.2.1"/>
    </reaction>
    <physiologicalReaction direction="left-to-right" evidence="1">
        <dbReference type="Rhea" id="RHEA:27647"/>
    </physiologicalReaction>
</comment>
<keyword evidence="8" id="KW-0862">Zinc</keyword>
<evidence type="ECO:0000256" key="7">
    <source>
        <dbReference type="ARBA" id="ARBA00022801"/>
    </source>
</evidence>
<evidence type="ECO:0000313" key="14">
    <source>
        <dbReference type="Proteomes" id="UP000799092"/>
    </source>
</evidence>